<name>A0A2W5MMH5_ANCNO</name>
<keyword evidence="7 9" id="KW-0460">Magnesium</keyword>
<dbReference type="NCBIfam" id="TIGR00347">
    <property type="entry name" value="bioD"/>
    <property type="match status" value="1"/>
</dbReference>
<proteinExistence type="inferred from homology"/>
<feature type="binding site" evidence="9">
    <location>
        <begin position="101"/>
        <end position="104"/>
    </location>
    <ligand>
        <name>ATP</name>
        <dbReference type="ChEBI" id="CHEBI:30616"/>
    </ligand>
</feature>
<dbReference type="GO" id="GO:0000287">
    <property type="term" value="F:magnesium ion binding"/>
    <property type="evidence" value="ECO:0007669"/>
    <property type="project" value="UniProtKB-UniRule"/>
</dbReference>
<feature type="binding site" evidence="9">
    <location>
        <position position="18"/>
    </location>
    <ligand>
        <name>Mg(2+)</name>
        <dbReference type="ChEBI" id="CHEBI:18420"/>
    </ligand>
</feature>
<dbReference type="UniPathway" id="UPA00078">
    <property type="reaction ID" value="UER00161"/>
</dbReference>
<organism evidence="10 11">
    <name type="scientific">Ancylobacter novellus</name>
    <name type="common">Thiobacillus novellus</name>
    <dbReference type="NCBI Taxonomy" id="921"/>
    <lineage>
        <taxon>Bacteria</taxon>
        <taxon>Pseudomonadati</taxon>
        <taxon>Pseudomonadota</taxon>
        <taxon>Alphaproteobacteria</taxon>
        <taxon>Hyphomicrobiales</taxon>
        <taxon>Xanthobacteraceae</taxon>
        <taxon>Ancylobacter</taxon>
    </lineage>
</organism>
<dbReference type="SUPFAM" id="SSF52540">
    <property type="entry name" value="P-loop containing nucleoside triphosphate hydrolases"/>
    <property type="match status" value="1"/>
</dbReference>
<dbReference type="GO" id="GO:0009102">
    <property type="term" value="P:biotin biosynthetic process"/>
    <property type="evidence" value="ECO:0007669"/>
    <property type="project" value="UniProtKB-UniRule"/>
</dbReference>
<dbReference type="Proteomes" id="UP000249577">
    <property type="component" value="Unassembled WGS sequence"/>
</dbReference>
<evidence type="ECO:0000313" key="11">
    <source>
        <dbReference type="Proteomes" id="UP000249577"/>
    </source>
</evidence>
<evidence type="ECO:0000256" key="2">
    <source>
        <dbReference type="ARBA" id="ARBA00022598"/>
    </source>
</evidence>
<comment type="subunit">
    <text evidence="9">Homodimer.</text>
</comment>
<dbReference type="InterPro" id="IPR004472">
    <property type="entry name" value="DTB_synth_BioD"/>
</dbReference>
<evidence type="ECO:0000256" key="4">
    <source>
        <dbReference type="ARBA" id="ARBA00022741"/>
    </source>
</evidence>
<feature type="active site" evidence="9">
    <location>
        <position position="34"/>
    </location>
</feature>
<keyword evidence="5 9" id="KW-0093">Biotin biosynthesis</keyword>
<dbReference type="PANTHER" id="PTHR43210:SF2">
    <property type="entry name" value="ATP-DEPENDENT DETHIOBIOTIN SYNTHETASE BIOD 2"/>
    <property type="match status" value="1"/>
</dbReference>
<comment type="catalytic activity">
    <reaction evidence="8">
        <text>(7R,8S)-8-amino-7-(carboxyamino)nonanoate + ATP = (4R,5S)-dethiobiotin + ADP + phosphate + H(+)</text>
        <dbReference type="Rhea" id="RHEA:63684"/>
        <dbReference type="ChEBI" id="CHEBI:15378"/>
        <dbReference type="ChEBI" id="CHEBI:30616"/>
        <dbReference type="ChEBI" id="CHEBI:43474"/>
        <dbReference type="ChEBI" id="CHEBI:149470"/>
        <dbReference type="ChEBI" id="CHEBI:149473"/>
        <dbReference type="ChEBI" id="CHEBI:456216"/>
    </reaction>
</comment>
<dbReference type="CDD" id="cd03109">
    <property type="entry name" value="DTBS"/>
    <property type="match status" value="1"/>
</dbReference>
<accession>A0A2W5MMH5</accession>
<keyword evidence="2 9" id="KW-0436">Ligase</keyword>
<feature type="binding site" evidence="9">
    <location>
        <begin position="14"/>
        <end position="19"/>
    </location>
    <ligand>
        <name>ATP</name>
        <dbReference type="ChEBI" id="CHEBI:30616"/>
    </ligand>
</feature>
<dbReference type="InterPro" id="IPR027417">
    <property type="entry name" value="P-loop_NTPase"/>
</dbReference>
<comment type="cofactor">
    <cofactor evidence="9">
        <name>Mg(2+)</name>
        <dbReference type="ChEBI" id="CHEBI:18420"/>
    </cofactor>
</comment>
<comment type="similarity">
    <text evidence="9">Belongs to the dethiobiotin synthetase family.</text>
</comment>
<gene>
    <name evidence="9" type="primary">bioD</name>
    <name evidence="10" type="ORF">DI565_00215</name>
</gene>
<comment type="pathway">
    <text evidence="9">Cofactor biosynthesis; biotin biosynthesis; biotin from 7,8-diaminononanoate: step 1/2.</text>
</comment>
<dbReference type="Gene3D" id="3.40.50.300">
    <property type="entry name" value="P-loop containing nucleotide triphosphate hydrolases"/>
    <property type="match status" value="1"/>
</dbReference>
<dbReference type="AlphaFoldDB" id="A0A2W5MMH5"/>
<dbReference type="HAMAP" id="MF_00336">
    <property type="entry name" value="BioD"/>
    <property type="match status" value="1"/>
</dbReference>
<dbReference type="PANTHER" id="PTHR43210">
    <property type="entry name" value="DETHIOBIOTIN SYNTHETASE"/>
    <property type="match status" value="1"/>
</dbReference>
<reference evidence="10 11" key="1">
    <citation type="submission" date="2017-08" db="EMBL/GenBank/DDBJ databases">
        <title>Infants hospitalized years apart are colonized by the same room-sourced microbial strains.</title>
        <authorList>
            <person name="Brooks B."/>
            <person name="Olm M.R."/>
            <person name="Firek B.A."/>
            <person name="Baker R."/>
            <person name="Thomas B.C."/>
            <person name="Morowitz M.J."/>
            <person name="Banfield J.F."/>
        </authorList>
    </citation>
    <scope>NUCLEOTIDE SEQUENCE [LARGE SCALE GENOMIC DNA]</scope>
    <source>
        <strain evidence="10">S2_005_003_R2_43</strain>
    </source>
</reference>
<evidence type="ECO:0000256" key="1">
    <source>
        <dbReference type="ARBA" id="ARBA00022490"/>
    </source>
</evidence>
<dbReference type="GO" id="GO:0005524">
    <property type="term" value="F:ATP binding"/>
    <property type="evidence" value="ECO:0007669"/>
    <property type="project" value="UniProtKB-UniRule"/>
</dbReference>
<feature type="binding site" evidence="9">
    <location>
        <position position="101"/>
    </location>
    <ligand>
        <name>Mg(2+)</name>
        <dbReference type="ChEBI" id="CHEBI:18420"/>
    </ligand>
</feature>
<evidence type="ECO:0000256" key="5">
    <source>
        <dbReference type="ARBA" id="ARBA00022756"/>
    </source>
</evidence>
<keyword evidence="3 9" id="KW-0479">Metal-binding</keyword>
<keyword evidence="6 9" id="KW-0067">ATP-binding</keyword>
<dbReference type="GO" id="GO:0004141">
    <property type="term" value="F:dethiobiotin synthase activity"/>
    <property type="evidence" value="ECO:0007669"/>
    <property type="project" value="UniProtKB-UniRule"/>
</dbReference>
<evidence type="ECO:0000313" key="10">
    <source>
        <dbReference type="EMBL" id="PZQ18873.1"/>
    </source>
</evidence>
<evidence type="ECO:0000256" key="7">
    <source>
        <dbReference type="ARBA" id="ARBA00022842"/>
    </source>
</evidence>
<sequence>MSAIRLVVTGTDTDVGKTIFAAGLVNALGASYWKPVQAGLEGETDSQTVARLARLPPERALPEAWRLRTPASPHLAAEIDGVAIDPQALTPPEVAGPLVIEGAGGLFVPLTRETLTIDVFARWRLPVVVVARTALGTINHTLLSLSALKARDVPVIGVAFVGEENADSIRAIATFSGAKVLGRLPPVVPLTPRTLAEEFGKAFRLRDFGG</sequence>
<dbReference type="EMBL" id="QFPN01000001">
    <property type="protein sequence ID" value="PZQ18873.1"/>
    <property type="molecule type" value="Genomic_DNA"/>
</dbReference>
<comment type="function">
    <text evidence="9">Catalyzes a mechanistically unusual reaction, the ATP-dependent insertion of CO2 between the N7 and N8 nitrogen atoms of 7,8-diaminopelargonic acid (DAPA, also called 7,8-diammoniononanoate) to form a ureido ring.</text>
</comment>
<comment type="caution">
    <text evidence="10">The sequence shown here is derived from an EMBL/GenBank/DDBJ whole genome shotgun (WGS) entry which is preliminary data.</text>
</comment>
<keyword evidence="1 9" id="KW-0963">Cytoplasm</keyword>
<dbReference type="EC" id="6.3.3.3" evidence="9"/>
<evidence type="ECO:0000256" key="6">
    <source>
        <dbReference type="ARBA" id="ARBA00022840"/>
    </source>
</evidence>
<evidence type="ECO:0000256" key="3">
    <source>
        <dbReference type="ARBA" id="ARBA00022723"/>
    </source>
</evidence>
<comment type="subcellular location">
    <subcellularLocation>
        <location evidence="9">Cytoplasm</location>
    </subcellularLocation>
</comment>
<evidence type="ECO:0000256" key="8">
    <source>
        <dbReference type="ARBA" id="ARBA00047386"/>
    </source>
</evidence>
<comment type="caution">
    <text evidence="9">Lacks conserved residue(s) required for the propagation of feature annotation.</text>
</comment>
<keyword evidence="4 9" id="KW-0547">Nucleotide-binding</keyword>
<protein>
    <recommendedName>
        <fullName evidence="9">ATP-dependent dethiobiotin synthetase BioD</fullName>
        <ecNumber evidence="9">6.3.3.3</ecNumber>
    </recommendedName>
    <alternativeName>
        <fullName evidence="9">DTB synthetase</fullName>
        <shortName evidence="9">DTBS</shortName>
    </alternativeName>
    <alternativeName>
        <fullName evidence="9">Dethiobiotin synthase</fullName>
    </alternativeName>
</protein>
<evidence type="ECO:0000256" key="9">
    <source>
        <dbReference type="HAMAP-Rule" id="MF_00336"/>
    </source>
</evidence>
<dbReference type="PIRSF" id="PIRSF006755">
    <property type="entry name" value="DTB_synth"/>
    <property type="match status" value="1"/>
</dbReference>
<dbReference type="Pfam" id="PF13500">
    <property type="entry name" value="AAA_26"/>
    <property type="match status" value="1"/>
</dbReference>
<comment type="catalytic activity">
    <reaction evidence="9">
        <text>(7R,8S)-7,8-diammoniononanoate + CO2 + ATP = (4R,5S)-dethiobiotin + ADP + phosphate + 3 H(+)</text>
        <dbReference type="Rhea" id="RHEA:15805"/>
        <dbReference type="ChEBI" id="CHEBI:15378"/>
        <dbReference type="ChEBI" id="CHEBI:16526"/>
        <dbReference type="ChEBI" id="CHEBI:30616"/>
        <dbReference type="ChEBI" id="CHEBI:43474"/>
        <dbReference type="ChEBI" id="CHEBI:149469"/>
        <dbReference type="ChEBI" id="CHEBI:149473"/>
        <dbReference type="ChEBI" id="CHEBI:456216"/>
        <dbReference type="EC" id="6.3.3.3"/>
    </reaction>
</comment>
<dbReference type="GO" id="GO:0005829">
    <property type="term" value="C:cytosol"/>
    <property type="evidence" value="ECO:0007669"/>
    <property type="project" value="TreeGrafter"/>
</dbReference>